<dbReference type="eggNOG" id="KOG3986">
    <property type="taxonomic scope" value="Eukaryota"/>
</dbReference>
<evidence type="ECO:0000259" key="2">
    <source>
        <dbReference type="PROSITE" id="PS51159"/>
    </source>
</evidence>
<organism evidence="4 5">
    <name type="scientific">Helobdella robusta</name>
    <name type="common">Californian leech</name>
    <dbReference type="NCBI Taxonomy" id="6412"/>
    <lineage>
        <taxon>Eukaryota</taxon>
        <taxon>Metazoa</taxon>
        <taxon>Spiralia</taxon>
        <taxon>Lophotrochozoa</taxon>
        <taxon>Annelida</taxon>
        <taxon>Clitellata</taxon>
        <taxon>Hirudinea</taxon>
        <taxon>Rhynchobdellida</taxon>
        <taxon>Glossiphoniidae</taxon>
        <taxon>Helobdella</taxon>
    </lineage>
</organism>
<name>T1FDW6_HELRO</name>
<reference evidence="3 5" key="2">
    <citation type="journal article" date="2013" name="Nature">
        <title>Insights into bilaterian evolution from three spiralian genomes.</title>
        <authorList>
            <person name="Simakov O."/>
            <person name="Marletaz F."/>
            <person name="Cho S.J."/>
            <person name="Edsinger-Gonzales E."/>
            <person name="Havlak P."/>
            <person name="Hellsten U."/>
            <person name="Kuo D.H."/>
            <person name="Larsson T."/>
            <person name="Lv J."/>
            <person name="Arendt D."/>
            <person name="Savage R."/>
            <person name="Osoegawa K."/>
            <person name="de Jong P."/>
            <person name="Grimwood J."/>
            <person name="Chapman J.A."/>
            <person name="Shapiro H."/>
            <person name="Aerts A."/>
            <person name="Otillar R.P."/>
            <person name="Terry A.Y."/>
            <person name="Boore J.L."/>
            <person name="Grigoriev I.V."/>
            <person name="Lindberg D.R."/>
            <person name="Seaver E.C."/>
            <person name="Weisblat D.A."/>
            <person name="Putnam N.H."/>
            <person name="Rokhsar D.S."/>
        </authorList>
    </citation>
    <scope>NUCLEOTIDE SEQUENCE</scope>
</reference>
<feature type="compositionally biased region" description="Low complexity" evidence="1">
    <location>
        <begin position="33"/>
        <end position="45"/>
    </location>
</feature>
<protein>
    <recommendedName>
        <fullName evidence="2">CBM21 domain-containing protein</fullName>
    </recommendedName>
</protein>
<dbReference type="OrthoDB" id="1881at2759"/>
<dbReference type="GO" id="GO:0005979">
    <property type="term" value="P:regulation of glycogen biosynthetic process"/>
    <property type="evidence" value="ECO:0000318"/>
    <property type="project" value="GO_Central"/>
</dbReference>
<dbReference type="GO" id="GO:2001069">
    <property type="term" value="F:glycogen binding"/>
    <property type="evidence" value="ECO:0000318"/>
    <property type="project" value="GO_Central"/>
</dbReference>
<accession>T1FDW6</accession>
<dbReference type="KEGG" id="hro:HELRODRAFT_178923"/>
<dbReference type="EMBL" id="AMQM01006626">
    <property type="status" value="NOT_ANNOTATED_CDS"/>
    <property type="molecule type" value="Genomic_DNA"/>
</dbReference>
<dbReference type="PROSITE" id="PS51159">
    <property type="entry name" value="CBM21"/>
    <property type="match status" value="1"/>
</dbReference>
<dbReference type="EnsemblMetazoa" id="HelroT178923">
    <property type="protein sequence ID" value="HelroP178923"/>
    <property type="gene ID" value="HelroG178923"/>
</dbReference>
<dbReference type="GO" id="GO:0000164">
    <property type="term" value="C:protein phosphatase type 1 complex"/>
    <property type="evidence" value="ECO:0000318"/>
    <property type="project" value="GO_Central"/>
</dbReference>
<keyword evidence="5" id="KW-1185">Reference proteome</keyword>
<sequence>MALNFPSYLLASSPPGFELLSDRWLESRSSRSNSYRSSFTSSTQTESLTNSRSDRKKTASSAEDLNNSSLHVGYEYKDARLETNRDKEKDKIRISEWEQSYNWDLSELALNLEDVDNKIDIKIPRKISFADELGKELTEVKMAAEPSDVPPVLSPETIQKIQQTLSDAFIDDDDTSTTSSPTSWEPEYKLILVNFEEPHLNLLALHNHIEQMNVSLASIKTQVGKLICGTVETKCCPGNVRSAKEVVLRYTLDGWKTSMDVQCNFVSAVGGTNHELFSFQFPLNNNMNVQSSGDNSSKDSIVIEFAICYRTESGNEFWDNNSNLNYKISCKLIESNNNMHNTCTKSDVFNGSRILHNQVVPSQKSLDVVFRNPLDFDNDFGHPYW</sequence>
<reference evidence="5" key="1">
    <citation type="submission" date="2012-12" db="EMBL/GenBank/DDBJ databases">
        <authorList>
            <person name="Hellsten U."/>
            <person name="Grimwood J."/>
            <person name="Chapman J.A."/>
            <person name="Shapiro H."/>
            <person name="Aerts A."/>
            <person name="Otillar R.P."/>
            <person name="Terry A.Y."/>
            <person name="Boore J.L."/>
            <person name="Simakov O."/>
            <person name="Marletaz F."/>
            <person name="Cho S.-J."/>
            <person name="Edsinger-Gonzales E."/>
            <person name="Havlak P."/>
            <person name="Kuo D.-H."/>
            <person name="Larsson T."/>
            <person name="Lv J."/>
            <person name="Arendt D."/>
            <person name="Savage R."/>
            <person name="Osoegawa K."/>
            <person name="de Jong P."/>
            <person name="Lindberg D.R."/>
            <person name="Seaver E.C."/>
            <person name="Weisblat D.A."/>
            <person name="Putnam N.H."/>
            <person name="Grigoriev I.V."/>
            <person name="Rokhsar D.S."/>
        </authorList>
    </citation>
    <scope>NUCLEOTIDE SEQUENCE</scope>
</reference>
<dbReference type="InParanoid" id="T1FDW6"/>
<evidence type="ECO:0000256" key="1">
    <source>
        <dbReference type="SAM" id="MobiDB-lite"/>
    </source>
</evidence>
<dbReference type="InterPro" id="IPR038175">
    <property type="entry name" value="CBM21_dom_sf"/>
</dbReference>
<dbReference type="InterPro" id="IPR005036">
    <property type="entry name" value="CBM21_dom"/>
</dbReference>
<evidence type="ECO:0000313" key="3">
    <source>
        <dbReference type="EMBL" id="ESN96003.1"/>
    </source>
</evidence>
<dbReference type="RefSeq" id="XP_009026028.1">
    <property type="nucleotide sequence ID" value="XM_009027780.1"/>
</dbReference>
<dbReference type="STRING" id="6412.T1FDW6"/>
<dbReference type="InterPro" id="IPR050782">
    <property type="entry name" value="PP1_regulatory_subunit_3"/>
</dbReference>
<dbReference type="Proteomes" id="UP000015101">
    <property type="component" value="Unassembled WGS sequence"/>
</dbReference>
<dbReference type="AlphaFoldDB" id="T1FDW6"/>
<evidence type="ECO:0000313" key="4">
    <source>
        <dbReference type="EnsemblMetazoa" id="HelroP178923"/>
    </source>
</evidence>
<gene>
    <name evidence="4" type="primary">20207015</name>
    <name evidence="3" type="ORF">HELRODRAFT_178923</name>
</gene>
<dbReference type="GeneID" id="20207015"/>
<proteinExistence type="predicted"/>
<dbReference type="Pfam" id="PF03370">
    <property type="entry name" value="CBM_21"/>
    <property type="match status" value="1"/>
</dbReference>
<dbReference type="Gene3D" id="2.60.40.2440">
    <property type="entry name" value="Carbohydrate binding type-21 domain"/>
    <property type="match status" value="1"/>
</dbReference>
<dbReference type="HOGENOM" id="CLU_718204_0_0_1"/>
<evidence type="ECO:0000313" key="5">
    <source>
        <dbReference type="Proteomes" id="UP000015101"/>
    </source>
</evidence>
<dbReference type="CTD" id="20207015"/>
<dbReference type="GO" id="GO:0008157">
    <property type="term" value="F:protein phosphatase 1 binding"/>
    <property type="evidence" value="ECO:0000318"/>
    <property type="project" value="GO_Central"/>
</dbReference>
<dbReference type="EMBL" id="KB097496">
    <property type="protein sequence ID" value="ESN96003.1"/>
    <property type="molecule type" value="Genomic_DNA"/>
</dbReference>
<feature type="domain" description="CBM21" evidence="2">
    <location>
        <begin position="206"/>
        <end position="329"/>
    </location>
</feature>
<feature type="region of interest" description="Disordered" evidence="1">
    <location>
        <begin position="33"/>
        <end position="64"/>
    </location>
</feature>
<dbReference type="PANTHER" id="PTHR12307:SF36">
    <property type="entry name" value="GLYCOGEN-BINDING SUBUNIT 76A"/>
    <property type="match status" value="1"/>
</dbReference>
<dbReference type="PANTHER" id="PTHR12307">
    <property type="entry name" value="PROTEIN PHOSPHATASE 1 REGULATORY SUBUNIT"/>
    <property type="match status" value="1"/>
</dbReference>
<reference evidence="4" key="3">
    <citation type="submission" date="2015-06" db="UniProtKB">
        <authorList>
            <consortium name="EnsemblMetazoa"/>
        </authorList>
    </citation>
    <scope>IDENTIFICATION</scope>
</reference>